<evidence type="ECO:0000256" key="2">
    <source>
        <dbReference type="ARBA" id="ARBA00022692"/>
    </source>
</evidence>
<keyword evidence="2 6" id="KW-0812">Transmembrane</keyword>
<keyword evidence="4 6" id="KW-1133">Transmembrane helix</keyword>
<dbReference type="Proteomes" id="UP000827724">
    <property type="component" value="Unassembled WGS sequence"/>
</dbReference>
<feature type="domain" description="Reticulon" evidence="7">
    <location>
        <begin position="1"/>
        <end position="200"/>
    </location>
</feature>
<comment type="subcellular location">
    <subcellularLocation>
        <location evidence="1 6">Endoplasmic reticulum membrane</location>
        <topology evidence="1 6">Multi-pass membrane protein</topology>
    </subcellularLocation>
</comment>
<organism evidence="8 9">
    <name type="scientific">Trichoderma cornu-damae</name>
    <dbReference type="NCBI Taxonomy" id="654480"/>
    <lineage>
        <taxon>Eukaryota</taxon>
        <taxon>Fungi</taxon>
        <taxon>Dikarya</taxon>
        <taxon>Ascomycota</taxon>
        <taxon>Pezizomycotina</taxon>
        <taxon>Sordariomycetes</taxon>
        <taxon>Hypocreomycetidae</taxon>
        <taxon>Hypocreales</taxon>
        <taxon>Hypocreaceae</taxon>
        <taxon>Trichoderma</taxon>
    </lineage>
</organism>
<keyword evidence="9" id="KW-1185">Reference proteome</keyword>
<evidence type="ECO:0000256" key="1">
    <source>
        <dbReference type="ARBA" id="ARBA00004477"/>
    </source>
</evidence>
<comment type="caution">
    <text evidence="8">The sequence shown here is derived from an EMBL/GenBank/DDBJ whole genome shotgun (WGS) entry which is preliminary data.</text>
</comment>
<dbReference type="InterPro" id="IPR003388">
    <property type="entry name" value="Reticulon"/>
</dbReference>
<evidence type="ECO:0000313" key="8">
    <source>
        <dbReference type="EMBL" id="KAH6607415.1"/>
    </source>
</evidence>
<dbReference type="AlphaFoldDB" id="A0A9P8QJB4"/>
<dbReference type="GO" id="GO:0005789">
    <property type="term" value="C:endoplasmic reticulum membrane"/>
    <property type="evidence" value="ECO:0007669"/>
    <property type="project" value="UniProtKB-SubCell"/>
</dbReference>
<dbReference type="PROSITE" id="PS50845">
    <property type="entry name" value="RETICULON"/>
    <property type="match status" value="1"/>
</dbReference>
<evidence type="ECO:0000259" key="7">
    <source>
        <dbReference type="PROSITE" id="PS50845"/>
    </source>
</evidence>
<protein>
    <recommendedName>
        <fullName evidence="6">Reticulon-like protein</fullName>
    </recommendedName>
</protein>
<evidence type="ECO:0000256" key="3">
    <source>
        <dbReference type="ARBA" id="ARBA00022824"/>
    </source>
</evidence>
<name>A0A9P8QJB4_9HYPO</name>
<gene>
    <name evidence="8" type="ORF">Trco_003728</name>
</gene>
<dbReference type="EMBL" id="JAIWOZ010000003">
    <property type="protein sequence ID" value="KAH6607415.1"/>
    <property type="molecule type" value="Genomic_DNA"/>
</dbReference>
<feature type="transmembrane region" description="Helical" evidence="6">
    <location>
        <begin position="16"/>
        <end position="35"/>
    </location>
</feature>
<evidence type="ECO:0000256" key="4">
    <source>
        <dbReference type="ARBA" id="ARBA00022989"/>
    </source>
</evidence>
<sequence length="222" mass="23721">MADTAGAANGHSSNSAIAYVSVVSAIVALRYLSLFSWALGLSWMVLATTVAAELAGKLVLNTGLASQFRPRQYYTLSRETFDRLVSDAHGLINFFLIEAQRIVFVENVGASAAACVVAFVSGLLIKVVPYWALAIVATTIAFFAPLIYSSNQEFIDEQLKTAADAINAQTAQVRSAAQKQADHLAAVGKQYAGEYTDKVQGILRTRALSPSATKKSPDRQGT</sequence>
<evidence type="ECO:0000256" key="6">
    <source>
        <dbReference type="RuleBase" id="RU363132"/>
    </source>
</evidence>
<reference evidence="8" key="1">
    <citation type="submission" date="2021-08" db="EMBL/GenBank/DDBJ databases">
        <title>Chromosome-Level Trichoderma cornu-damae using Hi-C Data.</title>
        <authorList>
            <person name="Kim C.S."/>
        </authorList>
    </citation>
    <scope>NUCLEOTIDE SEQUENCE</scope>
    <source>
        <strain evidence="8">KA19-0412C</strain>
    </source>
</reference>
<dbReference type="Pfam" id="PF02453">
    <property type="entry name" value="Reticulon"/>
    <property type="match status" value="1"/>
</dbReference>
<accession>A0A9P8QJB4</accession>
<feature type="transmembrane region" description="Helical" evidence="6">
    <location>
        <begin position="41"/>
        <end position="60"/>
    </location>
</feature>
<evidence type="ECO:0000313" key="9">
    <source>
        <dbReference type="Proteomes" id="UP000827724"/>
    </source>
</evidence>
<proteinExistence type="predicted"/>
<feature type="transmembrane region" description="Helical" evidence="6">
    <location>
        <begin position="130"/>
        <end position="148"/>
    </location>
</feature>
<keyword evidence="3 6" id="KW-0256">Endoplasmic reticulum</keyword>
<keyword evidence="5 6" id="KW-0472">Membrane</keyword>
<feature type="transmembrane region" description="Helical" evidence="6">
    <location>
        <begin position="102"/>
        <end position="124"/>
    </location>
</feature>
<dbReference type="OrthoDB" id="567788at2759"/>
<evidence type="ECO:0000256" key="5">
    <source>
        <dbReference type="ARBA" id="ARBA00023136"/>
    </source>
</evidence>